<dbReference type="InterPro" id="IPR001296">
    <property type="entry name" value="Glyco_trans_1"/>
</dbReference>
<accession>A0ABX5GY92</accession>
<protein>
    <recommendedName>
        <fullName evidence="5">Glycosyltransferase</fullName>
    </recommendedName>
</protein>
<organism evidence="3 4">
    <name type="scientific">Photobacterium angustum</name>
    <dbReference type="NCBI Taxonomy" id="661"/>
    <lineage>
        <taxon>Bacteria</taxon>
        <taxon>Pseudomonadati</taxon>
        <taxon>Pseudomonadota</taxon>
        <taxon>Gammaproteobacteria</taxon>
        <taxon>Vibrionales</taxon>
        <taxon>Vibrionaceae</taxon>
        <taxon>Photobacterium</taxon>
    </lineage>
</organism>
<feature type="domain" description="Glycosyl transferase family 1" evidence="1">
    <location>
        <begin position="177"/>
        <end position="322"/>
    </location>
</feature>
<dbReference type="InterPro" id="IPR028098">
    <property type="entry name" value="Glyco_trans_4-like_N"/>
</dbReference>
<evidence type="ECO:0000259" key="1">
    <source>
        <dbReference type="Pfam" id="PF00534"/>
    </source>
</evidence>
<dbReference type="Proteomes" id="UP000240989">
    <property type="component" value="Unassembled WGS sequence"/>
</dbReference>
<sequence>MKILLLITCLGRGGADKQVIELAKSLNRKGNEVLVVSMLTLGVMGTEAKNDINIKSLNIERGKVDLISLFKFYRIVKDFKPVILHSHMKHAVIFSRAFKFIFFSNVKLINSFHNICSDKDRFNYLLRFSDFISDLNTFVSSASKLSYVKRNIVNKYKSIVVGNYIPQVSVKFPFREKSEVNYVIGALGRIHSIKNYELLIKSFYFFNKEIKNSKLVIAGHGKIDDLVRFSDTLGISDRVSFIGPISDISNFFYNIDLYVSTSKTEGFCLSLAEAIQHHRFSVVTNSGGVTDVLEDTSFIVNNHNEHDFSQRMLDAYDLDESRINEIINLNLNKVENNFSLDVIINKWISIYGQLL</sequence>
<evidence type="ECO:0000259" key="2">
    <source>
        <dbReference type="Pfam" id="PF13439"/>
    </source>
</evidence>
<comment type="caution">
    <text evidence="3">The sequence shown here is derived from an EMBL/GenBank/DDBJ whole genome shotgun (WGS) entry which is preliminary data.</text>
</comment>
<reference evidence="3 4" key="1">
    <citation type="submission" date="2018-01" db="EMBL/GenBank/DDBJ databases">
        <title>Whole genome sequencing of Histamine producing bacteria.</title>
        <authorList>
            <person name="Butler K."/>
        </authorList>
    </citation>
    <scope>NUCLEOTIDE SEQUENCE [LARGE SCALE GENOMIC DNA]</scope>
    <source>
        <strain evidence="3 4">A6-1</strain>
    </source>
</reference>
<dbReference type="RefSeq" id="WP_045152001.1">
    <property type="nucleotide sequence ID" value="NZ_JZSW01000003.1"/>
</dbReference>
<dbReference type="Pfam" id="PF13439">
    <property type="entry name" value="Glyco_transf_4"/>
    <property type="match status" value="1"/>
</dbReference>
<evidence type="ECO:0000313" key="4">
    <source>
        <dbReference type="Proteomes" id="UP000240989"/>
    </source>
</evidence>
<dbReference type="Gene3D" id="3.40.50.2000">
    <property type="entry name" value="Glycogen Phosphorylase B"/>
    <property type="match status" value="2"/>
</dbReference>
<dbReference type="Pfam" id="PF00534">
    <property type="entry name" value="Glycos_transf_1"/>
    <property type="match status" value="1"/>
</dbReference>
<name>A0ABX5GY92_PHOAN</name>
<evidence type="ECO:0000313" key="3">
    <source>
        <dbReference type="EMBL" id="PSX00732.1"/>
    </source>
</evidence>
<keyword evidence="4" id="KW-1185">Reference proteome</keyword>
<proteinExistence type="predicted"/>
<dbReference type="PANTHER" id="PTHR12526">
    <property type="entry name" value="GLYCOSYLTRANSFERASE"/>
    <property type="match status" value="1"/>
</dbReference>
<feature type="domain" description="Glycosyltransferase subfamily 4-like N-terminal" evidence="2">
    <location>
        <begin position="13"/>
        <end position="154"/>
    </location>
</feature>
<evidence type="ECO:0008006" key="5">
    <source>
        <dbReference type="Google" id="ProtNLM"/>
    </source>
</evidence>
<dbReference type="SUPFAM" id="SSF53756">
    <property type="entry name" value="UDP-Glycosyltransferase/glycogen phosphorylase"/>
    <property type="match status" value="1"/>
</dbReference>
<gene>
    <name evidence="3" type="ORF">C0W27_22515</name>
</gene>
<dbReference type="EMBL" id="PYOU01000036">
    <property type="protein sequence ID" value="PSX00732.1"/>
    <property type="molecule type" value="Genomic_DNA"/>
</dbReference>